<reference evidence="1 2" key="1">
    <citation type="submission" date="2023-08" db="EMBL/GenBank/DDBJ databases">
        <title>Black Yeasts Isolated from many extreme environments.</title>
        <authorList>
            <person name="Coleine C."/>
            <person name="Stajich J.E."/>
            <person name="Selbmann L."/>
        </authorList>
    </citation>
    <scope>NUCLEOTIDE SEQUENCE [LARGE SCALE GENOMIC DNA]</scope>
    <source>
        <strain evidence="1 2">CCFEE 5935</strain>
    </source>
</reference>
<accession>A0AAV9P734</accession>
<dbReference type="AlphaFoldDB" id="A0AAV9P734"/>
<gene>
    <name evidence="1" type="ORF">LTR77_006070</name>
</gene>
<name>A0AAV9P734_9PEZI</name>
<dbReference type="GeneID" id="89927410"/>
<dbReference type="RefSeq" id="XP_064658227.1">
    <property type="nucleotide sequence ID" value="XM_064803312.1"/>
</dbReference>
<evidence type="ECO:0000313" key="2">
    <source>
        <dbReference type="Proteomes" id="UP001337655"/>
    </source>
</evidence>
<proteinExistence type="predicted"/>
<keyword evidence="2" id="KW-1185">Reference proteome</keyword>
<comment type="caution">
    <text evidence="1">The sequence shown here is derived from an EMBL/GenBank/DDBJ whole genome shotgun (WGS) entry which is preliminary data.</text>
</comment>
<protein>
    <submittedName>
        <fullName evidence="1">Uncharacterized protein</fullName>
    </submittedName>
</protein>
<sequence>MAFNPCATSQYGFLGELNNDNRSEPLQDREEARYLIVQLSETVNIAACMLESYQCASILCFNTNAFTNGPLPIYPTTCAKLASTYDALTVLPLHNVFVAQIGSHKTLLDAAMSFGPLLSPDAAGPLSKPVLQGSQGTIMVNVPTDAELRFLNSVSEKLIEMKLGLAGYRGWTSVLRDVRMFLGLPPEIEI</sequence>
<dbReference type="Proteomes" id="UP001337655">
    <property type="component" value="Unassembled WGS sequence"/>
</dbReference>
<evidence type="ECO:0000313" key="1">
    <source>
        <dbReference type="EMBL" id="KAK5168761.1"/>
    </source>
</evidence>
<dbReference type="EMBL" id="JAVRRT010000009">
    <property type="protein sequence ID" value="KAK5168761.1"/>
    <property type="molecule type" value="Genomic_DNA"/>
</dbReference>
<organism evidence="1 2">
    <name type="scientific">Saxophila tyrrhenica</name>
    <dbReference type="NCBI Taxonomy" id="1690608"/>
    <lineage>
        <taxon>Eukaryota</taxon>
        <taxon>Fungi</taxon>
        <taxon>Dikarya</taxon>
        <taxon>Ascomycota</taxon>
        <taxon>Pezizomycotina</taxon>
        <taxon>Dothideomycetes</taxon>
        <taxon>Dothideomycetidae</taxon>
        <taxon>Mycosphaerellales</taxon>
        <taxon>Extremaceae</taxon>
        <taxon>Saxophila</taxon>
    </lineage>
</organism>